<dbReference type="PANTHER" id="PTHR11601:SF34">
    <property type="entry name" value="CYSTEINE DESULFURASE"/>
    <property type="match status" value="1"/>
</dbReference>
<dbReference type="PANTHER" id="PTHR11601">
    <property type="entry name" value="CYSTEINE DESULFURYLASE FAMILY MEMBER"/>
    <property type="match status" value="1"/>
</dbReference>
<dbReference type="Gene3D" id="1.10.260.50">
    <property type="match status" value="1"/>
</dbReference>
<organism evidence="10 11">
    <name type="scientific">Candidatus Nomurabacteria bacterium RIFCSPLOWO2_12_FULL_46_14</name>
    <dbReference type="NCBI Taxonomy" id="1801797"/>
    <lineage>
        <taxon>Bacteria</taxon>
        <taxon>Candidatus Nomuraibacteriota</taxon>
    </lineage>
</organism>
<dbReference type="InterPro" id="IPR016454">
    <property type="entry name" value="Cysteine_dSase"/>
</dbReference>
<keyword evidence="6" id="KW-0408">Iron</keyword>
<comment type="cofactor">
    <cofactor evidence="1">
        <name>pyridoxal 5'-phosphate</name>
        <dbReference type="ChEBI" id="CHEBI:597326"/>
    </cofactor>
</comment>
<evidence type="ECO:0000256" key="3">
    <source>
        <dbReference type="ARBA" id="ARBA00022679"/>
    </source>
</evidence>
<dbReference type="PIRSF" id="PIRSF005572">
    <property type="entry name" value="NifS"/>
    <property type="match status" value="1"/>
</dbReference>
<proteinExistence type="inferred from homology"/>
<name>A0A1F6Y7Z0_9BACT</name>
<evidence type="ECO:0000256" key="4">
    <source>
        <dbReference type="ARBA" id="ARBA00022723"/>
    </source>
</evidence>
<protein>
    <recommendedName>
        <fullName evidence="9">Aminotransferase class V domain-containing protein</fullName>
    </recommendedName>
</protein>
<dbReference type="Proteomes" id="UP000176192">
    <property type="component" value="Unassembled WGS sequence"/>
</dbReference>
<keyword evidence="5" id="KW-0663">Pyridoxal phosphate</keyword>
<dbReference type="AlphaFoldDB" id="A0A1F6Y7Z0"/>
<dbReference type="EMBL" id="MFVV01000044">
    <property type="protein sequence ID" value="OGJ02504.1"/>
    <property type="molecule type" value="Genomic_DNA"/>
</dbReference>
<reference evidence="10 11" key="1">
    <citation type="journal article" date="2016" name="Nat. Commun.">
        <title>Thousands of microbial genomes shed light on interconnected biogeochemical processes in an aquifer system.</title>
        <authorList>
            <person name="Anantharaman K."/>
            <person name="Brown C.T."/>
            <person name="Hug L.A."/>
            <person name="Sharon I."/>
            <person name="Castelle C.J."/>
            <person name="Probst A.J."/>
            <person name="Thomas B.C."/>
            <person name="Singh A."/>
            <person name="Wilkins M.J."/>
            <person name="Karaoz U."/>
            <person name="Brodie E.L."/>
            <person name="Williams K.H."/>
            <person name="Hubbard S.S."/>
            <person name="Banfield J.F."/>
        </authorList>
    </citation>
    <scope>NUCLEOTIDE SEQUENCE [LARGE SCALE GENOMIC DNA]</scope>
</reference>
<evidence type="ECO:0000256" key="1">
    <source>
        <dbReference type="ARBA" id="ARBA00001933"/>
    </source>
</evidence>
<feature type="domain" description="Aminotransferase class V" evidence="9">
    <location>
        <begin position="31"/>
        <end position="161"/>
    </location>
</feature>
<evidence type="ECO:0000313" key="10">
    <source>
        <dbReference type="EMBL" id="OGJ02504.1"/>
    </source>
</evidence>
<dbReference type="Pfam" id="PF00266">
    <property type="entry name" value="Aminotran_5"/>
    <property type="match status" value="2"/>
</dbReference>
<accession>A0A1F6Y7Z0</accession>
<evidence type="ECO:0000256" key="5">
    <source>
        <dbReference type="ARBA" id="ARBA00022898"/>
    </source>
</evidence>
<evidence type="ECO:0000256" key="7">
    <source>
        <dbReference type="ARBA" id="ARBA00023014"/>
    </source>
</evidence>
<dbReference type="STRING" id="1801797.A3G06_02810"/>
<keyword evidence="3" id="KW-0808">Transferase</keyword>
<comment type="catalytic activity">
    <reaction evidence="8">
        <text>(sulfur carrier)-H + L-cysteine = (sulfur carrier)-SH + L-alanine</text>
        <dbReference type="Rhea" id="RHEA:43892"/>
        <dbReference type="Rhea" id="RHEA-COMP:14737"/>
        <dbReference type="Rhea" id="RHEA-COMP:14739"/>
        <dbReference type="ChEBI" id="CHEBI:29917"/>
        <dbReference type="ChEBI" id="CHEBI:35235"/>
        <dbReference type="ChEBI" id="CHEBI:57972"/>
        <dbReference type="ChEBI" id="CHEBI:64428"/>
        <dbReference type="EC" id="2.8.1.7"/>
    </reaction>
</comment>
<feature type="domain" description="Aminotransferase class V" evidence="9">
    <location>
        <begin position="178"/>
        <end position="378"/>
    </location>
</feature>
<comment type="caution">
    <text evidence="10">The sequence shown here is derived from an EMBL/GenBank/DDBJ whole genome shotgun (WGS) entry which is preliminary data.</text>
</comment>
<sequence>MVSIYTTFMPKSNYRTRKIYLDYASGALKIAANPGAIHSLGVAEKDKLNKARARIARLIGARPDEIIFTSGATEANNLAILGLPRGHVVTTNIEHASVMETAKHQAAVTYVPVQPNGIIDPKKVRNALRPNTVLVSVIYANNEIGTIQPIKEIAKEIRHYNKMYPYPTSPYRRGRIKGGIIFHTDAVQATNYLELNVEKLGVDLMTFNAAKIYGHHGIGVLYKKRNVRLSSLFFGGNQEFGLRPGTENVAAAQNLARTLKQADKIKKQEVKRLTKLRDYFINKLEHSQIFKNTRMILNGDKERRLPNNVNITIPGIPGDLLVIELSAQGVMVGSKSACKEGEAGASQVIKAINPLAQDTDGSVRFSLGRETTKADIDRTLQTLFQILKKLKIWYN</sequence>
<keyword evidence="4" id="KW-0479">Metal-binding</keyword>
<dbReference type="GO" id="GO:0046872">
    <property type="term" value="F:metal ion binding"/>
    <property type="evidence" value="ECO:0007669"/>
    <property type="project" value="UniProtKB-KW"/>
</dbReference>
<dbReference type="InterPro" id="IPR015424">
    <property type="entry name" value="PyrdxlP-dep_Trfase"/>
</dbReference>
<evidence type="ECO:0000313" key="11">
    <source>
        <dbReference type="Proteomes" id="UP000176192"/>
    </source>
</evidence>
<dbReference type="Gene3D" id="3.40.640.10">
    <property type="entry name" value="Type I PLP-dependent aspartate aminotransferase-like (Major domain)"/>
    <property type="match status" value="1"/>
</dbReference>
<keyword evidence="7" id="KW-0411">Iron-sulfur</keyword>
<evidence type="ECO:0000256" key="6">
    <source>
        <dbReference type="ARBA" id="ARBA00023004"/>
    </source>
</evidence>
<evidence type="ECO:0000259" key="9">
    <source>
        <dbReference type="Pfam" id="PF00266"/>
    </source>
</evidence>
<evidence type="ECO:0000256" key="2">
    <source>
        <dbReference type="ARBA" id="ARBA00006490"/>
    </source>
</evidence>
<dbReference type="Gene3D" id="3.90.1150.10">
    <property type="entry name" value="Aspartate Aminotransferase, domain 1"/>
    <property type="match status" value="1"/>
</dbReference>
<gene>
    <name evidence="10" type="ORF">A3G06_02810</name>
</gene>
<dbReference type="GO" id="GO:0031071">
    <property type="term" value="F:cysteine desulfurase activity"/>
    <property type="evidence" value="ECO:0007669"/>
    <property type="project" value="UniProtKB-EC"/>
</dbReference>
<dbReference type="GO" id="GO:0051536">
    <property type="term" value="F:iron-sulfur cluster binding"/>
    <property type="evidence" value="ECO:0007669"/>
    <property type="project" value="UniProtKB-KW"/>
</dbReference>
<dbReference type="InterPro" id="IPR015421">
    <property type="entry name" value="PyrdxlP-dep_Trfase_major"/>
</dbReference>
<dbReference type="InterPro" id="IPR000192">
    <property type="entry name" value="Aminotrans_V_dom"/>
</dbReference>
<comment type="similarity">
    <text evidence="2">Belongs to the class-V pyridoxal-phosphate-dependent aminotransferase family. NifS/IscS subfamily.</text>
</comment>
<dbReference type="SUPFAM" id="SSF53383">
    <property type="entry name" value="PLP-dependent transferases"/>
    <property type="match status" value="1"/>
</dbReference>
<evidence type="ECO:0000256" key="8">
    <source>
        <dbReference type="ARBA" id="ARBA00050776"/>
    </source>
</evidence>
<dbReference type="InterPro" id="IPR015422">
    <property type="entry name" value="PyrdxlP-dep_Trfase_small"/>
</dbReference>